<comment type="similarity">
    <text evidence="3 8">Belongs to the methylenetetrahydrofolate reductase family.</text>
</comment>
<evidence type="ECO:0000256" key="6">
    <source>
        <dbReference type="ARBA" id="ARBA00023002"/>
    </source>
</evidence>
<evidence type="ECO:0000256" key="4">
    <source>
        <dbReference type="ARBA" id="ARBA00022630"/>
    </source>
</evidence>
<dbReference type="CDD" id="cd00537">
    <property type="entry name" value="MTHFR"/>
    <property type="match status" value="1"/>
</dbReference>
<evidence type="ECO:0000256" key="3">
    <source>
        <dbReference type="ARBA" id="ARBA00006743"/>
    </source>
</evidence>
<dbReference type="Proteomes" id="UP001299220">
    <property type="component" value="Unassembled WGS sequence"/>
</dbReference>
<keyword evidence="10" id="KW-1185">Reference proteome</keyword>
<reference evidence="9 10" key="1">
    <citation type="submission" date="2020-12" db="EMBL/GenBank/DDBJ databases">
        <title>Whole genome sequences of gut porcine anaerobes.</title>
        <authorList>
            <person name="Kubasova T."/>
            <person name="Jahodarova E."/>
            <person name="Rychlik I."/>
        </authorList>
    </citation>
    <scope>NUCLEOTIDE SEQUENCE [LARGE SCALE GENOMIC DNA]</scope>
    <source>
        <strain evidence="9 10">An867</strain>
    </source>
</reference>
<comment type="caution">
    <text evidence="9">The sequence shown here is derived from an EMBL/GenBank/DDBJ whole genome shotgun (WGS) entry which is preliminary data.</text>
</comment>
<evidence type="ECO:0000256" key="5">
    <source>
        <dbReference type="ARBA" id="ARBA00022827"/>
    </source>
</evidence>
<dbReference type="PANTHER" id="PTHR45754:SF3">
    <property type="entry name" value="METHYLENETETRAHYDROFOLATE REDUCTASE (NADPH)"/>
    <property type="match status" value="1"/>
</dbReference>
<dbReference type="Gene3D" id="3.20.20.220">
    <property type="match status" value="1"/>
</dbReference>
<keyword evidence="6 8" id="KW-0560">Oxidoreductase</keyword>
<evidence type="ECO:0000256" key="7">
    <source>
        <dbReference type="ARBA" id="ARBA00048628"/>
    </source>
</evidence>
<dbReference type="Pfam" id="PF02219">
    <property type="entry name" value="MTHFR"/>
    <property type="match status" value="1"/>
</dbReference>
<protein>
    <recommendedName>
        <fullName evidence="8">Methylenetetrahydrofolate reductase</fullName>
    </recommendedName>
</protein>
<sequence length="285" mass="31030">MKISEILKSKTVTVSCELFPPKVGSELANTQQIVREIAAYKPSFMSVTYGAGGSNSHNTLRVAEEVLTSGVTALAHLTCVGQDEEKLRRSIADFKASGIENILALRGDIPAGQTAPEIFPHASDLIEAIRREGDFCIGGACYPEGHPESYNSEADIEGVCRKVKSGCEFLTTQMFFDNNILYSYMFKLLKHGVDVPVIAGIMPVTNAKQIKRIGGLSGTALPPRFRAIVDRFADHPEAMKQAGIAYATEQIIDLIANDVTHIHIYTMNRPDIAGSIMTNLSKIID</sequence>
<evidence type="ECO:0000313" key="10">
    <source>
        <dbReference type="Proteomes" id="UP001299220"/>
    </source>
</evidence>
<evidence type="ECO:0000256" key="1">
    <source>
        <dbReference type="ARBA" id="ARBA00001974"/>
    </source>
</evidence>
<accession>A0ABS9CLX6</accession>
<dbReference type="EMBL" id="JAFBIT010000001">
    <property type="protein sequence ID" value="MCF2652161.1"/>
    <property type="molecule type" value="Genomic_DNA"/>
</dbReference>
<evidence type="ECO:0000256" key="8">
    <source>
        <dbReference type="RuleBase" id="RU003862"/>
    </source>
</evidence>
<comment type="pathway">
    <text evidence="2 8">One-carbon metabolism; tetrahydrofolate interconversion.</text>
</comment>
<dbReference type="PANTHER" id="PTHR45754">
    <property type="entry name" value="METHYLENETETRAHYDROFOLATE REDUCTASE"/>
    <property type="match status" value="1"/>
</dbReference>
<comment type="cofactor">
    <cofactor evidence="1 8">
        <name>FAD</name>
        <dbReference type="ChEBI" id="CHEBI:57692"/>
    </cofactor>
</comment>
<dbReference type="InterPro" id="IPR003171">
    <property type="entry name" value="Mehydrof_redctse-like"/>
</dbReference>
<dbReference type="InterPro" id="IPR029041">
    <property type="entry name" value="FAD-linked_oxidoreductase-like"/>
</dbReference>
<name>A0ABS9CLX6_9FIRM</name>
<evidence type="ECO:0000256" key="2">
    <source>
        <dbReference type="ARBA" id="ARBA00004777"/>
    </source>
</evidence>
<dbReference type="RefSeq" id="WP_235323180.1">
    <property type="nucleotide sequence ID" value="NZ_JAFBIT010000001.1"/>
</dbReference>
<keyword evidence="5 8" id="KW-0274">FAD</keyword>
<gene>
    <name evidence="9" type="ORF">JQM67_06070</name>
</gene>
<dbReference type="SUPFAM" id="SSF51730">
    <property type="entry name" value="FAD-linked oxidoreductase"/>
    <property type="match status" value="1"/>
</dbReference>
<proteinExistence type="inferred from homology"/>
<organism evidence="9 10">
    <name type="scientific">Anaeromassilibacillus senegalensis</name>
    <dbReference type="NCBI Taxonomy" id="1673717"/>
    <lineage>
        <taxon>Bacteria</taxon>
        <taxon>Bacillati</taxon>
        <taxon>Bacillota</taxon>
        <taxon>Clostridia</taxon>
        <taxon>Eubacteriales</taxon>
        <taxon>Acutalibacteraceae</taxon>
        <taxon>Anaeromassilibacillus</taxon>
    </lineage>
</organism>
<keyword evidence="4 8" id="KW-0285">Flavoprotein</keyword>
<comment type="catalytic activity">
    <reaction evidence="7">
        <text>(6S)-5-methyl-5,6,7,8-tetrahydrofolate + NAD(+) = (6R)-5,10-methylene-5,6,7,8-tetrahydrofolate + NADH + H(+)</text>
        <dbReference type="Rhea" id="RHEA:19821"/>
        <dbReference type="ChEBI" id="CHEBI:15378"/>
        <dbReference type="ChEBI" id="CHEBI:15636"/>
        <dbReference type="ChEBI" id="CHEBI:18608"/>
        <dbReference type="ChEBI" id="CHEBI:57540"/>
        <dbReference type="ChEBI" id="CHEBI:57945"/>
        <dbReference type="EC" id="1.5.1.54"/>
    </reaction>
    <physiologicalReaction direction="right-to-left" evidence="7">
        <dbReference type="Rhea" id="RHEA:19823"/>
    </physiologicalReaction>
</comment>
<evidence type="ECO:0000313" key="9">
    <source>
        <dbReference type="EMBL" id="MCF2652161.1"/>
    </source>
</evidence>